<feature type="non-terminal residue" evidence="2">
    <location>
        <position position="1"/>
    </location>
</feature>
<accession>A0ABN8J6N0</accession>
<organism evidence="2 3">
    <name type="scientific">Iphiclides podalirius</name>
    <name type="common">scarce swallowtail</name>
    <dbReference type="NCBI Taxonomy" id="110791"/>
    <lineage>
        <taxon>Eukaryota</taxon>
        <taxon>Metazoa</taxon>
        <taxon>Ecdysozoa</taxon>
        <taxon>Arthropoda</taxon>
        <taxon>Hexapoda</taxon>
        <taxon>Insecta</taxon>
        <taxon>Pterygota</taxon>
        <taxon>Neoptera</taxon>
        <taxon>Endopterygota</taxon>
        <taxon>Lepidoptera</taxon>
        <taxon>Glossata</taxon>
        <taxon>Ditrysia</taxon>
        <taxon>Papilionoidea</taxon>
        <taxon>Papilionidae</taxon>
        <taxon>Papilioninae</taxon>
        <taxon>Iphiclides</taxon>
    </lineage>
</organism>
<sequence>MISTYILKLRFMKCDNNGFDCFKPATADETFGGKRERYAADCDLQLDVTTAVPLSFDRKPVLFSIVPAVEDNSYQFFTHFDSPFMNNMDEIAYWVHTKRAPCLYGFDNTNSKLDEQAHCSKNKPKINDVKEVPSPKKKNKRKLVLDEQVSSTGAVNVADPGENCLVDTSRRKRHTGRYSQSKKSADKSRQSLKRDKSGFAECFSESDDDSELLKQKKFFC</sequence>
<name>A0ABN8J6N0_9NEOP</name>
<keyword evidence="3" id="KW-1185">Reference proteome</keyword>
<feature type="compositionally biased region" description="Basic and acidic residues" evidence="1">
    <location>
        <begin position="125"/>
        <end position="134"/>
    </location>
</feature>
<proteinExistence type="predicted"/>
<feature type="compositionally biased region" description="Basic and acidic residues" evidence="1">
    <location>
        <begin position="183"/>
        <end position="197"/>
    </location>
</feature>
<dbReference type="Proteomes" id="UP000837857">
    <property type="component" value="Chromosome 9"/>
</dbReference>
<feature type="region of interest" description="Disordered" evidence="1">
    <location>
        <begin position="170"/>
        <end position="197"/>
    </location>
</feature>
<feature type="region of interest" description="Disordered" evidence="1">
    <location>
        <begin position="120"/>
        <end position="144"/>
    </location>
</feature>
<evidence type="ECO:0000313" key="3">
    <source>
        <dbReference type="Proteomes" id="UP000837857"/>
    </source>
</evidence>
<gene>
    <name evidence="2" type="ORF">IPOD504_LOCUS17608</name>
</gene>
<protein>
    <submittedName>
        <fullName evidence="2">Uncharacterized protein</fullName>
    </submittedName>
</protein>
<evidence type="ECO:0000313" key="2">
    <source>
        <dbReference type="EMBL" id="CAH2077229.1"/>
    </source>
</evidence>
<dbReference type="EMBL" id="OW152821">
    <property type="protein sequence ID" value="CAH2077229.1"/>
    <property type="molecule type" value="Genomic_DNA"/>
</dbReference>
<evidence type="ECO:0000256" key="1">
    <source>
        <dbReference type="SAM" id="MobiDB-lite"/>
    </source>
</evidence>
<reference evidence="2" key="1">
    <citation type="submission" date="2022-03" db="EMBL/GenBank/DDBJ databases">
        <authorList>
            <person name="Martin H S."/>
        </authorList>
    </citation>
    <scope>NUCLEOTIDE SEQUENCE</scope>
</reference>